<protein>
    <recommendedName>
        <fullName evidence="3">DUF429 domain-containing protein</fullName>
    </recommendedName>
</protein>
<reference evidence="1 2" key="1">
    <citation type="journal article" date="2019" name="Int. J. Syst. Evol. Microbiol.">
        <title>The Global Catalogue of Microorganisms (GCM) 10K type strain sequencing project: providing services to taxonomists for standard genome sequencing and annotation.</title>
        <authorList>
            <consortium name="The Broad Institute Genomics Platform"/>
            <consortium name="The Broad Institute Genome Sequencing Center for Infectious Disease"/>
            <person name="Wu L."/>
            <person name="Ma J."/>
        </authorList>
    </citation>
    <scope>NUCLEOTIDE SEQUENCE [LARGE SCALE GENOMIC DNA]</scope>
    <source>
        <strain evidence="1 2">JCM 13518</strain>
    </source>
</reference>
<dbReference type="EMBL" id="BAAAME010000002">
    <property type="protein sequence ID" value="GAA1725227.1"/>
    <property type="molecule type" value="Genomic_DNA"/>
</dbReference>
<gene>
    <name evidence="1" type="ORF">GCM10009710_02460</name>
</gene>
<dbReference type="Proteomes" id="UP001501057">
    <property type="component" value="Unassembled WGS sequence"/>
</dbReference>
<accession>A0ABN2JFH3</accession>
<dbReference type="PIRSF" id="PIRSF018008">
    <property type="entry name" value="UCP018008"/>
    <property type="match status" value="1"/>
</dbReference>
<evidence type="ECO:0000313" key="2">
    <source>
        <dbReference type="Proteomes" id="UP001501057"/>
    </source>
</evidence>
<keyword evidence="2" id="KW-1185">Reference proteome</keyword>
<name>A0ABN2JFH3_9ACTN</name>
<proteinExistence type="predicted"/>
<comment type="caution">
    <text evidence="1">The sequence shown here is derived from an EMBL/GenBank/DDBJ whole genome shotgun (WGS) entry which is preliminary data.</text>
</comment>
<dbReference type="Pfam" id="PF04250">
    <property type="entry name" value="DUF429"/>
    <property type="match status" value="1"/>
</dbReference>
<dbReference type="RefSeq" id="WP_344196881.1">
    <property type="nucleotide sequence ID" value="NZ_BAAAME010000002.1"/>
</dbReference>
<sequence length="242" mass="26615">MPSTTPRRFVGIDLAWASRNRTGLAAVDDSGRLVASAAVRSDDEIDAWLAEHAPAPTVVGVDAPLVVPNATGSRPAERLIGSAFGRFGASAYPSNRSIPWFDPPRAELLAARHGWSVDPDRDTGRGVPVCLEVYPHAAMIGLFSLPRRILYKKGPDRRAGFLQLVTHFETLRELRLQESPRWTEIVRLVETPARGDLTRIEDEVDAILCAHVAWLWHHRREALQVYGTLAEGYVVAPPPPGP</sequence>
<evidence type="ECO:0008006" key="3">
    <source>
        <dbReference type="Google" id="ProtNLM"/>
    </source>
</evidence>
<evidence type="ECO:0000313" key="1">
    <source>
        <dbReference type="EMBL" id="GAA1725227.1"/>
    </source>
</evidence>
<dbReference type="InterPro" id="IPR007362">
    <property type="entry name" value="DUF429"/>
</dbReference>
<organism evidence="1 2">
    <name type="scientific">Aeromicrobium alkaliterrae</name>
    <dbReference type="NCBI Taxonomy" id="302168"/>
    <lineage>
        <taxon>Bacteria</taxon>
        <taxon>Bacillati</taxon>
        <taxon>Actinomycetota</taxon>
        <taxon>Actinomycetes</taxon>
        <taxon>Propionibacteriales</taxon>
        <taxon>Nocardioidaceae</taxon>
        <taxon>Aeromicrobium</taxon>
    </lineage>
</organism>
<dbReference type="InterPro" id="IPR008306">
    <property type="entry name" value="UCP018008"/>
</dbReference>